<dbReference type="AlphaFoldDB" id="F0WJ93"/>
<evidence type="ECO:0000313" key="2">
    <source>
        <dbReference type="EMBL" id="CCA26610.1"/>
    </source>
</evidence>
<dbReference type="HOGENOM" id="CLU_2214885_0_0_1"/>
<protein>
    <submittedName>
        <fullName evidence="1">AlNc14C119G6624 protein</fullName>
    </submittedName>
    <submittedName>
        <fullName evidence="2">AlNc14C395G11314 protein</fullName>
    </submittedName>
</protein>
<gene>
    <name evidence="1" type="primary">AlNc14C119G6624</name>
    <name evidence="2" type="synonym">AlNc14C395G11314</name>
    <name evidence="1" type="ORF">ALNC14_074830</name>
    <name evidence="2" type="ORF">ALNC14_127540</name>
</gene>
<dbReference type="EMBL" id="FR824438">
    <property type="protein sequence ID" value="CCA26610.1"/>
    <property type="molecule type" value="Genomic_DNA"/>
</dbReference>
<accession>F0WJ93</accession>
<reference evidence="1" key="1">
    <citation type="journal article" date="2011" name="PLoS Biol.">
        <title>Gene gain and loss during evolution of obligate parasitism in the white rust pathogen of Arabidopsis thaliana.</title>
        <authorList>
            <person name="Kemen E."/>
            <person name="Gardiner A."/>
            <person name="Schultz-Larsen T."/>
            <person name="Kemen A.C."/>
            <person name="Balmuth A.L."/>
            <person name="Robert-Seilaniantz A."/>
            <person name="Bailey K."/>
            <person name="Holub E."/>
            <person name="Studholme D.J."/>
            <person name="Maclean D."/>
            <person name="Jones J.D."/>
        </authorList>
    </citation>
    <scope>NUCLEOTIDE SEQUENCE</scope>
</reference>
<evidence type="ECO:0000313" key="1">
    <source>
        <dbReference type="EMBL" id="CCA21340.1"/>
    </source>
</evidence>
<dbReference type="EMBL" id="FR824164">
    <property type="protein sequence ID" value="CCA21340.1"/>
    <property type="molecule type" value="Genomic_DNA"/>
</dbReference>
<name>F0WJ93_9STRA</name>
<sequence>MRISKNHQKEVAGLFQPDLEARHIHTIIRERDPQLKIPKRKLWNLKQKHSIMKLYEWTPMDTLYATFKESGFELEAQKDIDGNITHLFFAHPKKYGAFAEQVRCTIG</sequence>
<reference evidence="1" key="2">
    <citation type="submission" date="2011-02" db="EMBL/GenBank/DDBJ databases">
        <authorList>
            <person name="MacLean D."/>
        </authorList>
    </citation>
    <scope>NUCLEOTIDE SEQUENCE</scope>
</reference>
<proteinExistence type="predicted"/>
<organism evidence="1">
    <name type="scientific">Albugo laibachii Nc14</name>
    <dbReference type="NCBI Taxonomy" id="890382"/>
    <lineage>
        <taxon>Eukaryota</taxon>
        <taxon>Sar</taxon>
        <taxon>Stramenopiles</taxon>
        <taxon>Oomycota</taxon>
        <taxon>Peronosporomycetes</taxon>
        <taxon>Albuginales</taxon>
        <taxon>Albuginaceae</taxon>
        <taxon>Albugo</taxon>
    </lineage>
</organism>